<evidence type="ECO:0000313" key="1">
    <source>
        <dbReference type="EMBL" id="MEC4175561.1"/>
    </source>
</evidence>
<comment type="caution">
    <text evidence="1">The sequence shown here is derived from an EMBL/GenBank/DDBJ whole genome shotgun (WGS) entry which is preliminary data.</text>
</comment>
<organism evidence="1 2">
    <name type="scientific">Adlercreutzia wanghongyangiae</name>
    <dbReference type="NCBI Taxonomy" id="3111451"/>
    <lineage>
        <taxon>Bacteria</taxon>
        <taxon>Bacillati</taxon>
        <taxon>Actinomycetota</taxon>
        <taxon>Coriobacteriia</taxon>
        <taxon>Eggerthellales</taxon>
        <taxon>Eggerthellaceae</taxon>
        <taxon>Adlercreutzia</taxon>
    </lineage>
</organism>
<accession>A0ABU6IGI7</accession>
<proteinExistence type="predicted"/>
<reference evidence="1 2" key="1">
    <citation type="submission" date="2024-01" db="EMBL/GenBank/DDBJ databases">
        <title>novel species in genus Adlercreutzia.</title>
        <authorList>
            <person name="Liu X."/>
        </authorList>
    </citation>
    <scope>NUCLEOTIDE SEQUENCE [LARGE SCALE GENOMIC DNA]</scope>
    <source>
        <strain evidence="1 2">R7</strain>
    </source>
</reference>
<name>A0ABU6IGI7_9ACTN</name>
<dbReference type="Proteomes" id="UP001349994">
    <property type="component" value="Unassembled WGS sequence"/>
</dbReference>
<evidence type="ECO:0000313" key="2">
    <source>
        <dbReference type="Proteomes" id="UP001349994"/>
    </source>
</evidence>
<gene>
    <name evidence="1" type="ORF">VIN30_03760</name>
</gene>
<sequence>MFPIFDINGIESSLRGRRDRRAILLLLVKPSDEMADSLIQKFNYYHFDSAEACSIFAAGFSEGCFSNEYEDAYEVCSVCGRSWWYSDQCFVGLKKQLEARLKWRYSGEIEILILQRSMGEHSSLDFTNYVSIDALAGIREGYIDSLPRLMESLINASKVEVESKRVLDQAKRLSPKEIAQEAIKTTLEAIGCPERLRQALSNSAFYRSAKRKG</sequence>
<keyword evidence="2" id="KW-1185">Reference proteome</keyword>
<dbReference type="RefSeq" id="WP_338209399.1">
    <property type="nucleotide sequence ID" value="NZ_JAYMFF010000006.1"/>
</dbReference>
<protein>
    <submittedName>
        <fullName evidence="1">Uncharacterized protein</fullName>
    </submittedName>
</protein>
<dbReference type="EMBL" id="JAYMFF010000006">
    <property type="protein sequence ID" value="MEC4175561.1"/>
    <property type="molecule type" value="Genomic_DNA"/>
</dbReference>